<dbReference type="EMBL" id="JANPWE010000005">
    <property type="protein sequence ID" value="MCR6546177.1"/>
    <property type="molecule type" value="Genomic_DNA"/>
</dbReference>
<evidence type="ECO:0000313" key="4">
    <source>
        <dbReference type="Proteomes" id="UP001524944"/>
    </source>
</evidence>
<feature type="transmembrane region" description="Helical" evidence="1">
    <location>
        <begin position="39"/>
        <end position="61"/>
    </location>
</feature>
<evidence type="ECO:0000259" key="2">
    <source>
        <dbReference type="Pfam" id="PF18893"/>
    </source>
</evidence>
<reference evidence="3 4" key="1">
    <citation type="submission" date="2022-08" db="EMBL/GenBank/DDBJ databases">
        <title>Proteogenomics of the novel Dehalobacterium formicoaceticum strain EZ94 highlights a key role of methyltransferases during anaerobic dichloromethane degradation.</title>
        <authorList>
            <person name="Wasmund K."/>
        </authorList>
    </citation>
    <scope>NUCLEOTIDE SEQUENCE [LARGE SCALE GENOMIC DNA]</scope>
    <source>
        <strain evidence="3 4">EZ94</strain>
    </source>
</reference>
<organism evidence="3 4">
    <name type="scientific">Dehalobacterium formicoaceticum</name>
    <dbReference type="NCBI Taxonomy" id="51515"/>
    <lineage>
        <taxon>Bacteria</taxon>
        <taxon>Bacillati</taxon>
        <taxon>Bacillota</taxon>
        <taxon>Clostridia</taxon>
        <taxon>Eubacteriales</taxon>
        <taxon>Peptococcaceae</taxon>
        <taxon>Dehalobacterium</taxon>
    </lineage>
</organism>
<comment type="caution">
    <text evidence="3">The sequence shown here is derived from an EMBL/GenBank/DDBJ whole genome shotgun (WGS) entry which is preliminary data.</text>
</comment>
<proteinExistence type="predicted"/>
<dbReference type="RefSeq" id="WP_089611990.1">
    <property type="nucleotide sequence ID" value="NZ_CP022121.1"/>
</dbReference>
<protein>
    <submittedName>
        <fullName evidence="3">DUF5652 family protein</fullName>
    </submittedName>
</protein>
<keyword evidence="1" id="KW-1133">Transmembrane helix</keyword>
<sequence length="70" mass="8471">MNELVQFFQANPALLYVLVTWSLIWKGIALWHAARNRQLPWYLVLLVVNTVGILEILYLIFFRKKDYWNF</sequence>
<accession>A0ABT1Y5P3</accession>
<evidence type="ECO:0000313" key="3">
    <source>
        <dbReference type="EMBL" id="MCR6546177.1"/>
    </source>
</evidence>
<feature type="domain" description="DUF5652" evidence="2">
    <location>
        <begin position="4"/>
        <end position="66"/>
    </location>
</feature>
<keyword evidence="1" id="KW-0472">Membrane</keyword>
<dbReference type="InterPro" id="IPR043712">
    <property type="entry name" value="DUF5652"/>
</dbReference>
<dbReference type="Pfam" id="PF18893">
    <property type="entry name" value="DUF5652"/>
    <property type="match status" value="1"/>
</dbReference>
<gene>
    <name evidence="3" type="ORF">NVS47_11740</name>
</gene>
<keyword evidence="4" id="KW-1185">Reference proteome</keyword>
<keyword evidence="1" id="KW-0812">Transmembrane</keyword>
<feature type="transmembrane region" description="Helical" evidence="1">
    <location>
        <begin position="12"/>
        <end position="33"/>
    </location>
</feature>
<name>A0ABT1Y5P3_9FIRM</name>
<dbReference type="Proteomes" id="UP001524944">
    <property type="component" value="Unassembled WGS sequence"/>
</dbReference>
<evidence type="ECO:0000256" key="1">
    <source>
        <dbReference type="SAM" id="Phobius"/>
    </source>
</evidence>